<evidence type="ECO:0000313" key="3">
    <source>
        <dbReference type="EMBL" id="POZ61036.1"/>
    </source>
</evidence>
<dbReference type="AlphaFoldDB" id="A0A2S5DD75"/>
<organism evidence="3 4">
    <name type="scientific">Chromobacterium alticapitis</name>
    <dbReference type="NCBI Taxonomy" id="2073169"/>
    <lineage>
        <taxon>Bacteria</taxon>
        <taxon>Pseudomonadati</taxon>
        <taxon>Pseudomonadota</taxon>
        <taxon>Betaproteobacteria</taxon>
        <taxon>Neisseriales</taxon>
        <taxon>Chromobacteriaceae</taxon>
        <taxon>Chromobacterium</taxon>
    </lineage>
</organism>
<keyword evidence="1" id="KW-0732">Signal</keyword>
<reference evidence="4" key="1">
    <citation type="submission" date="2018-02" db="EMBL/GenBank/DDBJ databases">
        <authorList>
            <person name="O'Hara-Hanley K."/>
            <person name="Soby S."/>
        </authorList>
    </citation>
    <scope>NUCLEOTIDE SEQUENCE [LARGE SCALE GENOMIC DNA]</scope>
    <source>
        <strain evidence="4">MWU14-2602</strain>
    </source>
</reference>
<feature type="chain" id="PRO_5015453562" description="FlgO domain-containing protein" evidence="1">
    <location>
        <begin position="23"/>
        <end position="181"/>
    </location>
</feature>
<dbReference type="Pfam" id="PF17680">
    <property type="entry name" value="FlgO"/>
    <property type="match status" value="1"/>
</dbReference>
<evidence type="ECO:0000256" key="1">
    <source>
        <dbReference type="SAM" id="SignalP"/>
    </source>
</evidence>
<dbReference type="RefSeq" id="WP_103903617.1">
    <property type="nucleotide sequence ID" value="NZ_PQWB01000076.1"/>
</dbReference>
<comment type="caution">
    <text evidence="3">The sequence shown here is derived from an EMBL/GenBank/DDBJ whole genome shotgun (WGS) entry which is preliminary data.</text>
</comment>
<dbReference type="Proteomes" id="UP000237082">
    <property type="component" value="Unassembled WGS sequence"/>
</dbReference>
<proteinExistence type="predicted"/>
<sequence length="181" mass="19416">MKRMISAACLAAACLLSGCASNGYESASKVNVIETNYQAADALLKGVALAPGKPILVATLVNLDVLTESSRLGRLFSEQLISRFANRGLTVKELKLRDNLFVKQGEGELLLSREIGEISRVHNAQAVVVGTYATSGSTLYVNLKLVQTEGNVILSAYDYSLPMDENLRGLLRGAKAAQANW</sequence>
<evidence type="ECO:0000259" key="2">
    <source>
        <dbReference type="Pfam" id="PF17680"/>
    </source>
</evidence>
<feature type="signal peptide" evidence="1">
    <location>
        <begin position="1"/>
        <end position="22"/>
    </location>
</feature>
<dbReference type="EMBL" id="PQWB01000076">
    <property type="protein sequence ID" value="POZ61036.1"/>
    <property type="molecule type" value="Genomic_DNA"/>
</dbReference>
<dbReference type="PROSITE" id="PS51257">
    <property type="entry name" value="PROKAR_LIPOPROTEIN"/>
    <property type="match status" value="1"/>
</dbReference>
<dbReference type="OrthoDB" id="8479562at2"/>
<protein>
    <recommendedName>
        <fullName evidence="2">FlgO domain-containing protein</fullName>
    </recommendedName>
</protein>
<accession>A0A2S5DD75</accession>
<keyword evidence="4" id="KW-1185">Reference proteome</keyword>
<name>A0A2S5DD75_9NEIS</name>
<evidence type="ECO:0000313" key="4">
    <source>
        <dbReference type="Proteomes" id="UP000237082"/>
    </source>
</evidence>
<gene>
    <name evidence="3" type="ORF">C2I19_15730</name>
</gene>
<feature type="domain" description="FlgO" evidence="2">
    <location>
        <begin position="37"/>
        <end position="165"/>
    </location>
</feature>
<dbReference type="InterPro" id="IPR041215">
    <property type="entry name" value="FlgO_dom"/>
</dbReference>